<evidence type="ECO:0000313" key="2">
    <source>
        <dbReference type="EnsemblPlants" id="ORUFI03G04750.1"/>
    </source>
</evidence>
<feature type="region of interest" description="Disordered" evidence="1">
    <location>
        <begin position="129"/>
        <end position="150"/>
    </location>
</feature>
<feature type="region of interest" description="Disordered" evidence="1">
    <location>
        <begin position="16"/>
        <end position="45"/>
    </location>
</feature>
<sequence>MVILELSRRRIFSCGTTTASSASSPPRNRFTLQKSRRSPNDPASCSATPLASRLLSSVSLGGRLRCRRLPEDDLFITGVAGSPPVVEGGAACAATVVVPLSSAVASSSFSGFPGSVGSSWERPLLDLRHSSSSSSDGLNCSKTNKPNYMF</sequence>
<evidence type="ECO:0000313" key="3">
    <source>
        <dbReference type="Proteomes" id="UP000008022"/>
    </source>
</evidence>
<dbReference type="Proteomes" id="UP000008022">
    <property type="component" value="Unassembled WGS sequence"/>
</dbReference>
<reference evidence="3" key="1">
    <citation type="submission" date="2013-06" db="EMBL/GenBank/DDBJ databases">
        <authorList>
            <person name="Zhao Q."/>
        </authorList>
    </citation>
    <scope>NUCLEOTIDE SEQUENCE</scope>
    <source>
        <strain evidence="3">cv. W1943</strain>
    </source>
</reference>
<dbReference type="HOGENOM" id="CLU_1743466_0_0_1"/>
<dbReference type="AlphaFoldDB" id="A0A0E0NQ67"/>
<protein>
    <submittedName>
        <fullName evidence="2">Uncharacterized protein</fullName>
    </submittedName>
</protein>
<proteinExistence type="predicted"/>
<reference evidence="2" key="2">
    <citation type="submission" date="2015-06" db="UniProtKB">
        <authorList>
            <consortium name="EnsemblPlants"/>
        </authorList>
    </citation>
    <scope>IDENTIFICATION</scope>
</reference>
<dbReference type="OMA" id="PNDPASC"/>
<accession>A0A0E0NQ67</accession>
<keyword evidence="3" id="KW-1185">Reference proteome</keyword>
<name>A0A0E0NQ67_ORYRU</name>
<organism evidence="2 3">
    <name type="scientific">Oryza rufipogon</name>
    <name type="common">Brownbeard rice</name>
    <name type="synonym">Asian wild rice</name>
    <dbReference type="NCBI Taxonomy" id="4529"/>
    <lineage>
        <taxon>Eukaryota</taxon>
        <taxon>Viridiplantae</taxon>
        <taxon>Streptophyta</taxon>
        <taxon>Embryophyta</taxon>
        <taxon>Tracheophyta</taxon>
        <taxon>Spermatophyta</taxon>
        <taxon>Magnoliopsida</taxon>
        <taxon>Liliopsida</taxon>
        <taxon>Poales</taxon>
        <taxon>Poaceae</taxon>
        <taxon>BOP clade</taxon>
        <taxon>Oryzoideae</taxon>
        <taxon>Oryzeae</taxon>
        <taxon>Oryzinae</taxon>
        <taxon>Oryza</taxon>
    </lineage>
</organism>
<feature type="compositionally biased region" description="Polar residues" evidence="1">
    <location>
        <begin position="136"/>
        <end position="150"/>
    </location>
</feature>
<evidence type="ECO:0000256" key="1">
    <source>
        <dbReference type="SAM" id="MobiDB-lite"/>
    </source>
</evidence>
<dbReference type="Gramene" id="ORUFI03G04750.1">
    <property type="protein sequence ID" value="ORUFI03G04750.1"/>
    <property type="gene ID" value="ORUFI03G04750"/>
</dbReference>
<dbReference type="EnsemblPlants" id="ORUFI03G04750.1">
    <property type="protein sequence ID" value="ORUFI03G04750.1"/>
    <property type="gene ID" value="ORUFI03G04750"/>
</dbReference>